<organism evidence="3">
    <name type="scientific">Niallia circulans</name>
    <name type="common">Bacillus circulans</name>
    <dbReference type="NCBI Taxonomy" id="1397"/>
    <lineage>
        <taxon>Bacteria</taxon>
        <taxon>Bacillati</taxon>
        <taxon>Bacillota</taxon>
        <taxon>Bacilli</taxon>
        <taxon>Bacillales</taxon>
        <taxon>Bacillaceae</taxon>
        <taxon>Niallia</taxon>
    </lineage>
</organism>
<evidence type="ECO:0000313" key="3">
    <source>
        <dbReference type="EMBL" id="TRZ39276.1"/>
    </source>
</evidence>
<proteinExistence type="inferred from homology"/>
<evidence type="ECO:0000256" key="1">
    <source>
        <dbReference type="ARBA" id="ARBA00006611"/>
    </source>
</evidence>
<gene>
    <name evidence="3" type="ORF">CEQ21_07870</name>
</gene>
<dbReference type="InterPro" id="IPR025662">
    <property type="entry name" value="Sigma_54_int_dom_ATP-bd_1"/>
</dbReference>
<dbReference type="CDD" id="cd01130">
    <property type="entry name" value="VirB11-like_ATPase"/>
    <property type="match status" value="1"/>
</dbReference>
<accession>A0A553SQN2</accession>
<reference evidence="3" key="1">
    <citation type="submission" date="2018-10" db="EMBL/GenBank/DDBJ databases">
        <title>FDA dAtabase for Regulatory Grade micrObial Sequences (FDA-ARGOS): Supporting development and validation of Infectious Disease Dx tests.</title>
        <authorList>
            <person name="Minogue T."/>
            <person name="Wolcott M."/>
            <person name="Wasieloski L."/>
            <person name="Aguilar W."/>
            <person name="Moore D."/>
            <person name="Tallon L.J."/>
            <person name="Sadzewicz L."/>
            <person name="Sengamalay N."/>
            <person name="Ott S."/>
            <person name="Godinez A."/>
            <person name="Nagaraj S."/>
            <person name="Vavikolanu K."/>
            <person name="Vyas G."/>
            <person name="Nadendla S."/>
            <person name="Aluvathingal J."/>
            <person name="Sichtig H."/>
        </authorList>
    </citation>
    <scope>NUCLEOTIDE SEQUENCE</scope>
    <source>
        <strain evidence="3">FDAARGOS_343</strain>
        <plasmid evidence="3">unnamed2</plasmid>
    </source>
</reference>
<comment type="similarity">
    <text evidence="1">Belongs to the GSP E family.</text>
</comment>
<sequence>MSISEDLLLEIKNDLRENHAEEFQEAFADLETREVLKKIIANKHGSILNDDEKLESVVRELVGLGLVEELREDLRVTDVGFDGTKLIVEGNGIEKYSLETVSENEVIKLIAKFSNSTGKEISSKNPILNTSKDFMRLNAVHKQNAPSGTTMAIRISRPYMALSEENFKDFAPLEILEFLKAAVKGRSNMVIAGETGSGKTEFQKLLMSYIPFKERMAVIESTIDIYAKELWPDKDIFSWLATEGVSIEELIAYAGLRSHPVWIIVGEILGKEVYQMLQGILTGHRFMTTAHAYDARAIPKRLLGMAKSGYEVDDKMFLDDIYSYVHFGIHLKKINGRRFLSEIVEFHGDHTATTVFKQRMKKDGSLDISYGELSQDFFERIHELGSDFEGFKRDEE</sequence>
<comment type="caution">
    <text evidence="3">The sequence shown here is derived from an EMBL/GenBank/DDBJ whole genome shotgun (WGS) entry which is preliminary data.</text>
</comment>
<dbReference type="RefSeq" id="WP_185762764.1">
    <property type="nucleotide sequence ID" value="NZ_CM017506.1"/>
</dbReference>
<keyword evidence="3" id="KW-0614">Plasmid</keyword>
<name>A0A553SQN2_NIACI</name>
<dbReference type="PANTHER" id="PTHR30486:SF6">
    <property type="entry name" value="TYPE IV PILUS RETRACTATION ATPASE PILT"/>
    <property type="match status" value="1"/>
</dbReference>
<dbReference type="InterPro" id="IPR001482">
    <property type="entry name" value="T2SS/T4SS_dom"/>
</dbReference>
<dbReference type="PROSITE" id="PS00675">
    <property type="entry name" value="SIGMA54_INTERACT_1"/>
    <property type="match status" value="1"/>
</dbReference>
<geneLocation type="plasmid" evidence="3">
    <name>unnamed2</name>
</geneLocation>
<dbReference type="SUPFAM" id="SSF52540">
    <property type="entry name" value="P-loop containing nucleoside triphosphate hydrolases"/>
    <property type="match status" value="1"/>
</dbReference>
<evidence type="ECO:0000259" key="2">
    <source>
        <dbReference type="Pfam" id="PF00437"/>
    </source>
</evidence>
<dbReference type="InterPro" id="IPR027417">
    <property type="entry name" value="P-loop_NTPase"/>
</dbReference>
<dbReference type="Gene3D" id="3.30.450.380">
    <property type="match status" value="1"/>
</dbReference>
<dbReference type="AlphaFoldDB" id="A0A553SQN2"/>
<dbReference type="Pfam" id="PF00437">
    <property type="entry name" value="T2SSE"/>
    <property type="match status" value="1"/>
</dbReference>
<dbReference type="InterPro" id="IPR050921">
    <property type="entry name" value="T4SS_GSP_E_ATPase"/>
</dbReference>
<dbReference type="Gene3D" id="3.40.50.300">
    <property type="entry name" value="P-loop containing nucleotide triphosphate hydrolases"/>
    <property type="match status" value="1"/>
</dbReference>
<protein>
    <submittedName>
        <fullName evidence="3">Type II/IV secretion system protein</fullName>
    </submittedName>
</protein>
<dbReference type="Proteomes" id="UP000319837">
    <property type="component" value="Plasmid unnamed2"/>
</dbReference>
<feature type="domain" description="Bacterial type II secretion system protein E" evidence="2">
    <location>
        <begin position="148"/>
        <end position="312"/>
    </location>
</feature>
<dbReference type="PANTHER" id="PTHR30486">
    <property type="entry name" value="TWITCHING MOTILITY PROTEIN PILT"/>
    <property type="match status" value="1"/>
</dbReference>
<dbReference type="EMBL" id="RIBP01000003">
    <property type="protein sequence ID" value="TRZ39276.1"/>
    <property type="molecule type" value="Genomic_DNA"/>
</dbReference>
<dbReference type="GO" id="GO:0016887">
    <property type="term" value="F:ATP hydrolysis activity"/>
    <property type="evidence" value="ECO:0007669"/>
    <property type="project" value="InterPro"/>
</dbReference>